<dbReference type="SUPFAM" id="SSF55856">
    <property type="entry name" value="Cytochrome b5-like heme/steroid binding domain"/>
    <property type="match status" value="1"/>
</dbReference>
<dbReference type="Pfam" id="PF00173">
    <property type="entry name" value="Cyt-b5"/>
    <property type="match status" value="1"/>
</dbReference>
<dbReference type="RefSeq" id="XP_024672178.1">
    <property type="nucleotide sequence ID" value="XM_024816411.1"/>
</dbReference>
<dbReference type="PANTHER" id="PTHR46237:SF1">
    <property type="entry name" value="CYTOCHROME B5 REDUCTASE 4"/>
    <property type="match status" value="1"/>
</dbReference>
<keyword evidence="7" id="KW-1185">Reference proteome</keyword>
<feature type="compositionally biased region" description="Low complexity" evidence="4">
    <location>
        <begin position="187"/>
        <end position="206"/>
    </location>
</feature>
<evidence type="ECO:0000256" key="1">
    <source>
        <dbReference type="ARBA" id="ARBA00022617"/>
    </source>
</evidence>
<dbReference type="EMBL" id="KZ559137">
    <property type="protein sequence ID" value="PLB38166.1"/>
    <property type="molecule type" value="Genomic_DNA"/>
</dbReference>
<proteinExistence type="predicted"/>
<feature type="compositionally biased region" description="Low complexity" evidence="4">
    <location>
        <begin position="139"/>
        <end position="151"/>
    </location>
</feature>
<keyword evidence="3" id="KW-0408">Iron</keyword>
<evidence type="ECO:0000256" key="4">
    <source>
        <dbReference type="SAM" id="MobiDB-lite"/>
    </source>
</evidence>
<dbReference type="GO" id="GO:0005737">
    <property type="term" value="C:cytoplasm"/>
    <property type="evidence" value="ECO:0007669"/>
    <property type="project" value="TreeGrafter"/>
</dbReference>
<evidence type="ECO:0000313" key="7">
    <source>
        <dbReference type="Proteomes" id="UP000234585"/>
    </source>
</evidence>
<dbReference type="STRING" id="41067.A0A2I2FC08"/>
<gene>
    <name evidence="6" type="ORF">BDW47DRAFT_125601</name>
</gene>
<dbReference type="SMART" id="SM01117">
    <property type="entry name" value="Cyt-b5"/>
    <property type="match status" value="1"/>
</dbReference>
<dbReference type="InterPro" id="IPR051872">
    <property type="entry name" value="Cytochrome_b5/Flavoprotein_Rdt"/>
</dbReference>
<keyword evidence="2" id="KW-0479">Metal-binding</keyword>
<feature type="compositionally biased region" description="Low complexity" evidence="4">
    <location>
        <begin position="214"/>
        <end position="223"/>
    </location>
</feature>
<sequence>MGWVGVAVFIATACYIAYRHPTALRTLTPAVPPATTTAAQKEAEADTEESAPVIERQLCKDGPIPEEASSEASDSQSTPKASASASAAPAIEPPTLRLDNDDKPVMTASTQLPTTRSTAERSAKPASNSMLPPPRPLGSSFASPSSSSSLNMPPPFAPRPRPTPTTNTMNNNLLVPGRAPPRPRPTAPGSGSTSLLSPPPSAASTLRGGPAPPSNNNSLSIPPQKMVPSPNSHRKRAALEPGFSPLDWAALTSNPKNTLRGADLPAHLIRVTPSMLKAHTGRKGTDAWTVYQGKVYNITPYAPFHPGGRGELLRGAGKDSAQLFTEVHPWVNWDAILGECCVGILVGENEGAADNGLDDMD</sequence>
<dbReference type="GO" id="GO:0046872">
    <property type="term" value="F:metal ion binding"/>
    <property type="evidence" value="ECO:0007669"/>
    <property type="project" value="UniProtKB-KW"/>
</dbReference>
<evidence type="ECO:0000313" key="6">
    <source>
        <dbReference type="EMBL" id="PLB38166.1"/>
    </source>
</evidence>
<dbReference type="FunFam" id="3.10.120.10:FF:000001">
    <property type="entry name" value="Cytochrome b5 reductase 4"/>
    <property type="match status" value="1"/>
</dbReference>
<feature type="compositionally biased region" description="Polar residues" evidence="4">
    <location>
        <begin position="107"/>
        <end position="117"/>
    </location>
</feature>
<dbReference type="GeneID" id="36523571"/>
<dbReference type="InterPro" id="IPR036400">
    <property type="entry name" value="Cyt_B5-like_heme/steroid_sf"/>
</dbReference>
<evidence type="ECO:0000259" key="5">
    <source>
        <dbReference type="PROSITE" id="PS50255"/>
    </source>
</evidence>
<reference evidence="6 7" key="1">
    <citation type="submission" date="2017-12" db="EMBL/GenBank/DDBJ databases">
        <authorList>
            <consortium name="DOE Joint Genome Institute"/>
            <person name="Haridas S."/>
            <person name="Kjaerbolling I."/>
            <person name="Vesth T.C."/>
            <person name="Frisvad J.C."/>
            <person name="Nybo J.L."/>
            <person name="Theobald S."/>
            <person name="Kuo A."/>
            <person name="Bowyer P."/>
            <person name="Matsuda Y."/>
            <person name="Mondo S."/>
            <person name="Lyhne E.K."/>
            <person name="Kogle M.E."/>
            <person name="Clum A."/>
            <person name="Lipzen A."/>
            <person name="Salamov A."/>
            <person name="Ngan C.Y."/>
            <person name="Daum C."/>
            <person name="Chiniquy J."/>
            <person name="Barry K."/>
            <person name="LaButti K."/>
            <person name="Simmons B.A."/>
            <person name="Magnuson J.K."/>
            <person name="Mortensen U.H."/>
            <person name="Larsen T.O."/>
            <person name="Grigoriev I.V."/>
            <person name="Baker S.E."/>
            <person name="Andersen M.R."/>
            <person name="Nordberg H.P."/>
            <person name="Cantor M.N."/>
            <person name="Hua S.X."/>
        </authorList>
    </citation>
    <scope>NUCLEOTIDE SEQUENCE [LARGE SCALE GENOMIC DNA]</scope>
    <source>
        <strain evidence="6 7">CBS 102.13</strain>
    </source>
</reference>
<feature type="region of interest" description="Disordered" evidence="4">
    <location>
        <begin position="63"/>
        <end position="237"/>
    </location>
</feature>
<name>A0A2I2FC08_ASPCN</name>
<dbReference type="AlphaFoldDB" id="A0A2I2FC08"/>
<dbReference type="Proteomes" id="UP000234585">
    <property type="component" value="Unassembled WGS sequence"/>
</dbReference>
<dbReference type="Gene3D" id="3.10.120.10">
    <property type="entry name" value="Cytochrome b5-like heme/steroid binding domain"/>
    <property type="match status" value="1"/>
</dbReference>
<dbReference type="OrthoDB" id="432299at2759"/>
<dbReference type="GO" id="GO:0004128">
    <property type="term" value="F:cytochrome-b5 reductase activity, acting on NAD(P)H"/>
    <property type="evidence" value="ECO:0007669"/>
    <property type="project" value="TreeGrafter"/>
</dbReference>
<feature type="domain" description="Cytochrome b5 heme-binding" evidence="5">
    <location>
        <begin position="268"/>
        <end position="346"/>
    </location>
</feature>
<organism evidence="6 7">
    <name type="scientific">Aspergillus candidus</name>
    <dbReference type="NCBI Taxonomy" id="41067"/>
    <lineage>
        <taxon>Eukaryota</taxon>
        <taxon>Fungi</taxon>
        <taxon>Dikarya</taxon>
        <taxon>Ascomycota</taxon>
        <taxon>Pezizomycotina</taxon>
        <taxon>Eurotiomycetes</taxon>
        <taxon>Eurotiomycetidae</taxon>
        <taxon>Eurotiales</taxon>
        <taxon>Aspergillaceae</taxon>
        <taxon>Aspergillus</taxon>
        <taxon>Aspergillus subgen. Circumdati</taxon>
    </lineage>
</organism>
<dbReference type="PROSITE" id="PS50255">
    <property type="entry name" value="CYTOCHROME_B5_2"/>
    <property type="match status" value="1"/>
</dbReference>
<feature type="compositionally biased region" description="Low complexity" evidence="4">
    <location>
        <begin position="66"/>
        <end position="94"/>
    </location>
</feature>
<evidence type="ECO:0000256" key="3">
    <source>
        <dbReference type="ARBA" id="ARBA00023004"/>
    </source>
</evidence>
<dbReference type="InterPro" id="IPR001199">
    <property type="entry name" value="Cyt_B5-like_heme/steroid-bd"/>
</dbReference>
<keyword evidence="1" id="KW-0349">Heme</keyword>
<feature type="compositionally biased region" description="Pro residues" evidence="4">
    <location>
        <begin position="152"/>
        <end position="163"/>
    </location>
</feature>
<dbReference type="GO" id="GO:0020037">
    <property type="term" value="F:heme binding"/>
    <property type="evidence" value="ECO:0007669"/>
    <property type="project" value="TreeGrafter"/>
</dbReference>
<dbReference type="PANTHER" id="PTHR46237">
    <property type="entry name" value="CYTOCHROME B5 REDUCTASE 4 FAMILY MEMBER"/>
    <property type="match status" value="1"/>
</dbReference>
<accession>A0A2I2FC08</accession>
<protein>
    <recommendedName>
        <fullName evidence="5">Cytochrome b5 heme-binding domain-containing protein</fullName>
    </recommendedName>
</protein>
<evidence type="ECO:0000256" key="2">
    <source>
        <dbReference type="ARBA" id="ARBA00022723"/>
    </source>
</evidence>